<proteinExistence type="predicted"/>
<dbReference type="Proteomes" id="UP000679307">
    <property type="component" value="Chromosome"/>
</dbReference>
<dbReference type="InterPro" id="IPR018392">
    <property type="entry name" value="LysM"/>
</dbReference>
<dbReference type="SMART" id="SM00257">
    <property type="entry name" value="LysM"/>
    <property type="match status" value="1"/>
</dbReference>
<dbReference type="Pfam" id="PF01476">
    <property type="entry name" value="LysM"/>
    <property type="match status" value="1"/>
</dbReference>
<dbReference type="SUPFAM" id="SSF54106">
    <property type="entry name" value="LysM domain"/>
    <property type="match status" value="1"/>
</dbReference>
<dbReference type="Gene3D" id="3.10.350.10">
    <property type="entry name" value="LysM domain"/>
    <property type="match status" value="1"/>
</dbReference>
<gene>
    <name evidence="2" type="ORF">ENKNEFLB_02444</name>
</gene>
<evidence type="ECO:0000313" key="2">
    <source>
        <dbReference type="EMBL" id="QVT80053.1"/>
    </source>
</evidence>
<feature type="domain" description="LysM" evidence="1">
    <location>
        <begin position="110"/>
        <end position="159"/>
    </location>
</feature>
<dbReference type="PROSITE" id="PS51782">
    <property type="entry name" value="LYSM"/>
    <property type="match status" value="1"/>
</dbReference>
<name>A0ABX8EHR1_9ACTN</name>
<dbReference type="Pfam" id="PF10648">
    <property type="entry name" value="Gmad2"/>
    <property type="match status" value="1"/>
</dbReference>
<organism evidence="2 3">
    <name type="scientific">Nocardioides aquaticus</name>
    <dbReference type="NCBI Taxonomy" id="160826"/>
    <lineage>
        <taxon>Bacteria</taxon>
        <taxon>Bacillati</taxon>
        <taxon>Actinomycetota</taxon>
        <taxon>Actinomycetes</taxon>
        <taxon>Propionibacteriales</taxon>
        <taxon>Nocardioidaceae</taxon>
        <taxon>Nocardioides</taxon>
    </lineage>
</organism>
<evidence type="ECO:0000313" key="3">
    <source>
        <dbReference type="Proteomes" id="UP000679307"/>
    </source>
</evidence>
<dbReference type="RefSeq" id="WP_214055670.1">
    <property type="nucleotide sequence ID" value="NZ_BAAAHS010000179.1"/>
</dbReference>
<dbReference type="InterPro" id="IPR036779">
    <property type="entry name" value="LysM_dom_sf"/>
</dbReference>
<dbReference type="EMBL" id="CP075371">
    <property type="protein sequence ID" value="QVT80053.1"/>
    <property type="molecule type" value="Genomic_DNA"/>
</dbReference>
<evidence type="ECO:0000259" key="1">
    <source>
        <dbReference type="PROSITE" id="PS51782"/>
    </source>
</evidence>
<dbReference type="InterPro" id="IPR018911">
    <property type="entry name" value="Gmad2_Ig-like_dom"/>
</dbReference>
<sequence length="166" mass="17241">MPLVDTVEVRQPARDDVVGRAFTVAGVGGGFEGTLQVRVTAGDHEVARAFVTTRAGGVGAGDFTGEVRLDERVPDGTRLVVRVSADRGGPGDRDADRVAVTCFPRSTGFVVHEVERGETLTAVLRGLAGLTSATVDDVVAANPAITDPDVIEVGQRLTIPLLPAAQ</sequence>
<protein>
    <recommendedName>
        <fullName evidence="1">LysM domain-containing protein</fullName>
    </recommendedName>
</protein>
<reference evidence="2 3" key="1">
    <citation type="submission" date="2021-05" db="EMBL/GenBank/DDBJ databases">
        <title>Complete genome of Nocardioides aquaticus KCTC 9944T isolated from meromictic and hypersaline Ekho Lake, Antarctica.</title>
        <authorList>
            <person name="Hwang K."/>
            <person name="Kim K.M."/>
            <person name="Choe H."/>
        </authorList>
    </citation>
    <scope>NUCLEOTIDE SEQUENCE [LARGE SCALE GENOMIC DNA]</scope>
    <source>
        <strain evidence="2 3">KCTC 9944</strain>
    </source>
</reference>
<keyword evidence="3" id="KW-1185">Reference proteome</keyword>
<accession>A0ABX8EHR1</accession>